<keyword evidence="2" id="KW-1185">Reference proteome</keyword>
<accession>A0A2V3IUC3</accession>
<evidence type="ECO:0000313" key="1">
    <source>
        <dbReference type="EMBL" id="PXF45711.1"/>
    </source>
</evidence>
<dbReference type="EMBL" id="NBIV01000054">
    <property type="protein sequence ID" value="PXF45711.1"/>
    <property type="molecule type" value="Genomic_DNA"/>
</dbReference>
<comment type="caution">
    <text evidence="1">The sequence shown here is derived from an EMBL/GenBank/DDBJ whole genome shotgun (WGS) entry which is preliminary data.</text>
</comment>
<dbReference type="Proteomes" id="UP000247409">
    <property type="component" value="Unassembled WGS sequence"/>
</dbReference>
<organism evidence="1 2">
    <name type="scientific">Gracilariopsis chorda</name>
    <dbReference type="NCBI Taxonomy" id="448386"/>
    <lineage>
        <taxon>Eukaryota</taxon>
        <taxon>Rhodophyta</taxon>
        <taxon>Florideophyceae</taxon>
        <taxon>Rhodymeniophycidae</taxon>
        <taxon>Gracilariales</taxon>
        <taxon>Gracilariaceae</taxon>
        <taxon>Gracilariopsis</taxon>
    </lineage>
</organism>
<dbReference type="AlphaFoldDB" id="A0A2V3IUC3"/>
<reference evidence="1 2" key="1">
    <citation type="journal article" date="2018" name="Mol. Biol. Evol.">
        <title>Analysis of the draft genome of the red seaweed Gracilariopsis chorda provides insights into genome size evolution in Rhodophyta.</title>
        <authorList>
            <person name="Lee J."/>
            <person name="Yang E.C."/>
            <person name="Graf L."/>
            <person name="Yang J.H."/>
            <person name="Qiu H."/>
            <person name="Zel Zion U."/>
            <person name="Chan C.X."/>
            <person name="Stephens T.G."/>
            <person name="Weber A.P.M."/>
            <person name="Boo G.H."/>
            <person name="Boo S.M."/>
            <person name="Kim K.M."/>
            <person name="Shin Y."/>
            <person name="Jung M."/>
            <person name="Lee S.J."/>
            <person name="Yim H.S."/>
            <person name="Lee J.H."/>
            <person name="Bhattacharya D."/>
            <person name="Yoon H.S."/>
        </authorList>
    </citation>
    <scope>NUCLEOTIDE SEQUENCE [LARGE SCALE GENOMIC DNA]</scope>
    <source>
        <strain evidence="1 2">SKKU-2015</strain>
        <tissue evidence="1">Whole body</tissue>
    </source>
</reference>
<protein>
    <submittedName>
        <fullName evidence="1">Uncharacterized protein</fullName>
    </submittedName>
</protein>
<name>A0A2V3IUC3_9FLOR</name>
<evidence type="ECO:0000313" key="2">
    <source>
        <dbReference type="Proteomes" id="UP000247409"/>
    </source>
</evidence>
<sequence>MAALETIPSKFRPAKRNQDEVKGVATVATVATV</sequence>
<gene>
    <name evidence="1" type="ORF">BWQ96_04479</name>
</gene>
<proteinExistence type="predicted"/>